<dbReference type="PANTHER" id="PTHR43861">
    <property type="entry name" value="TRANS-ACONITATE 2-METHYLTRANSFERASE-RELATED"/>
    <property type="match status" value="1"/>
</dbReference>
<dbReference type="Proteomes" id="UP000053820">
    <property type="component" value="Unassembled WGS sequence"/>
</dbReference>
<organism evidence="2 3">
    <name type="scientific">Hydnomerulius pinastri MD-312</name>
    <dbReference type="NCBI Taxonomy" id="994086"/>
    <lineage>
        <taxon>Eukaryota</taxon>
        <taxon>Fungi</taxon>
        <taxon>Dikarya</taxon>
        <taxon>Basidiomycota</taxon>
        <taxon>Agaricomycotina</taxon>
        <taxon>Agaricomycetes</taxon>
        <taxon>Agaricomycetidae</taxon>
        <taxon>Boletales</taxon>
        <taxon>Boletales incertae sedis</taxon>
        <taxon>Leucogyrophana</taxon>
    </lineage>
</organism>
<dbReference type="CDD" id="cd02440">
    <property type="entry name" value="AdoMet_MTases"/>
    <property type="match status" value="1"/>
</dbReference>
<evidence type="ECO:0000313" key="3">
    <source>
        <dbReference type="Proteomes" id="UP000053820"/>
    </source>
</evidence>
<dbReference type="SUPFAM" id="SSF53335">
    <property type="entry name" value="S-adenosyl-L-methionine-dependent methyltransferases"/>
    <property type="match status" value="1"/>
</dbReference>
<name>A0A0C9W264_9AGAM</name>
<keyword evidence="3" id="KW-1185">Reference proteome</keyword>
<protein>
    <recommendedName>
        <fullName evidence="1">Methyltransferase domain-containing protein</fullName>
    </recommendedName>
</protein>
<feature type="domain" description="Methyltransferase" evidence="1">
    <location>
        <begin position="37"/>
        <end position="164"/>
    </location>
</feature>
<dbReference type="AlphaFoldDB" id="A0A0C9W264"/>
<evidence type="ECO:0000259" key="1">
    <source>
        <dbReference type="Pfam" id="PF13847"/>
    </source>
</evidence>
<accession>A0A0C9W264</accession>
<dbReference type="InterPro" id="IPR025714">
    <property type="entry name" value="Methyltranfer_dom"/>
</dbReference>
<dbReference type="HOGENOM" id="CLU_057148_1_0_1"/>
<evidence type="ECO:0000313" key="2">
    <source>
        <dbReference type="EMBL" id="KIJ65055.1"/>
    </source>
</evidence>
<dbReference type="Pfam" id="PF13847">
    <property type="entry name" value="Methyltransf_31"/>
    <property type="match status" value="1"/>
</dbReference>
<proteinExistence type="predicted"/>
<dbReference type="PANTHER" id="PTHR43861:SF1">
    <property type="entry name" value="TRANS-ACONITATE 2-METHYLTRANSFERASE"/>
    <property type="match status" value="1"/>
</dbReference>
<gene>
    <name evidence="2" type="ORF">HYDPIDRAFT_110953</name>
</gene>
<sequence>MSKPSATYTHGHHESVLRSHTWRTATNSAGYLLDSLESHMHILDVGCGPGTITTDLARYVPQGRAVGIDNSAEVVEKAAALASEGGQNVTFEVGDIHKLNYPDASFDVVHAHQVLQHVTSPVEVLLEMKRLTKPGGIIAVRSVDFAAMTWYPEVEGLREWQQLYLDVARYLRGEPTAGRQLHAWAKRAGLDAEKVKAGADTWCFNTPEERKWWSELWADRMTTSSFAKNAIESKYATKEKLEKIAEAWRVWGAQEDGWFAVLHGQILCRV</sequence>
<dbReference type="OrthoDB" id="10017101at2759"/>
<dbReference type="Gene3D" id="3.40.50.150">
    <property type="entry name" value="Vaccinia Virus protein VP39"/>
    <property type="match status" value="1"/>
</dbReference>
<dbReference type="InterPro" id="IPR029063">
    <property type="entry name" value="SAM-dependent_MTases_sf"/>
</dbReference>
<dbReference type="EMBL" id="KN839844">
    <property type="protein sequence ID" value="KIJ65055.1"/>
    <property type="molecule type" value="Genomic_DNA"/>
</dbReference>
<reference evidence="2 3" key="1">
    <citation type="submission" date="2014-04" db="EMBL/GenBank/DDBJ databases">
        <title>Evolutionary Origins and Diversification of the Mycorrhizal Mutualists.</title>
        <authorList>
            <consortium name="DOE Joint Genome Institute"/>
            <consortium name="Mycorrhizal Genomics Consortium"/>
            <person name="Kohler A."/>
            <person name="Kuo A."/>
            <person name="Nagy L.G."/>
            <person name="Floudas D."/>
            <person name="Copeland A."/>
            <person name="Barry K.W."/>
            <person name="Cichocki N."/>
            <person name="Veneault-Fourrey C."/>
            <person name="LaButti K."/>
            <person name="Lindquist E.A."/>
            <person name="Lipzen A."/>
            <person name="Lundell T."/>
            <person name="Morin E."/>
            <person name="Murat C."/>
            <person name="Riley R."/>
            <person name="Ohm R."/>
            <person name="Sun H."/>
            <person name="Tunlid A."/>
            <person name="Henrissat B."/>
            <person name="Grigoriev I.V."/>
            <person name="Hibbett D.S."/>
            <person name="Martin F."/>
        </authorList>
    </citation>
    <scope>NUCLEOTIDE SEQUENCE [LARGE SCALE GENOMIC DNA]</scope>
    <source>
        <strain evidence="2 3">MD-312</strain>
    </source>
</reference>